<dbReference type="PANTHER" id="PTHR33784">
    <property type="entry name" value="OS05G0482100 PROTEIN"/>
    <property type="match status" value="1"/>
</dbReference>
<dbReference type="Proteomes" id="UP000275267">
    <property type="component" value="Unassembled WGS sequence"/>
</dbReference>
<reference evidence="2" key="1">
    <citation type="journal article" date="2019" name="Nat. Commun.">
        <title>The genome of broomcorn millet.</title>
        <authorList>
            <person name="Zou C."/>
            <person name="Miki D."/>
            <person name="Li D."/>
            <person name="Tang Q."/>
            <person name="Xiao L."/>
            <person name="Rajput S."/>
            <person name="Deng P."/>
            <person name="Jia W."/>
            <person name="Huang R."/>
            <person name="Zhang M."/>
            <person name="Sun Y."/>
            <person name="Hu J."/>
            <person name="Fu X."/>
            <person name="Schnable P.S."/>
            <person name="Li F."/>
            <person name="Zhang H."/>
            <person name="Feng B."/>
            <person name="Zhu X."/>
            <person name="Liu R."/>
            <person name="Schnable J.C."/>
            <person name="Zhu J.-K."/>
            <person name="Zhang H."/>
        </authorList>
    </citation>
    <scope>NUCLEOTIDE SEQUENCE [LARGE SCALE GENOMIC DNA]</scope>
</reference>
<dbReference type="OrthoDB" id="681586at2759"/>
<dbReference type="EMBL" id="PQIB02000015">
    <property type="protein sequence ID" value="RLM66299.1"/>
    <property type="molecule type" value="Genomic_DNA"/>
</dbReference>
<evidence type="ECO:0000313" key="2">
    <source>
        <dbReference type="Proteomes" id="UP000275267"/>
    </source>
</evidence>
<keyword evidence="2" id="KW-1185">Reference proteome</keyword>
<name>A0A3L6Q0H8_PANMI</name>
<gene>
    <name evidence="1" type="ORF">C2845_PM16G00080</name>
</gene>
<protein>
    <submittedName>
        <fullName evidence="1">Uncharacterized protein</fullName>
    </submittedName>
</protein>
<sequence>MFFLSYRWKSYDGSCTAHLPNELVIPPKTRHRLTFLASGNAFKISTKNLNYSSARLPLALGLAAVHVPLYLSTALGHNRPHTATPIPLSGSPLSTCNSSIHALGRDLVSRSCFRDIVDAAGTHGGKAALCNPEVGRRINVVGLTDIALHIPDAYHTFVSRLAQLGNLEASFIHGVNVVFRGPVITPLAILDENIERAAAGGHEVAAYVAAVLLYMTNGGTGVDATDRQYMRQAAMAVDNTWPRPVGEISTDLAIKIAGRLTATSERPMDNLRALRATCRRMLRVCGEPEVGRRVALGQFADDMSWDDPVGYPTLVGRLTKVGNPEACFLTWFEVLFRKGTPLAPVCTVGLQHDTEFGHNMAAYVAAIFLYRANYGAVSDDAARRYMRQVEGEEEAVAAAAAGRGDGGP</sequence>
<dbReference type="PANTHER" id="PTHR33784:SF10">
    <property type="entry name" value="F-BOX PROTEIN"/>
    <property type="match status" value="1"/>
</dbReference>
<proteinExistence type="predicted"/>
<dbReference type="STRING" id="4540.A0A3L6Q0H8"/>
<evidence type="ECO:0000313" key="1">
    <source>
        <dbReference type="EMBL" id="RLM66299.1"/>
    </source>
</evidence>
<accession>A0A3L6Q0H8</accession>
<comment type="caution">
    <text evidence="1">The sequence shown here is derived from an EMBL/GenBank/DDBJ whole genome shotgun (WGS) entry which is preliminary data.</text>
</comment>
<dbReference type="AlphaFoldDB" id="A0A3L6Q0H8"/>
<organism evidence="1 2">
    <name type="scientific">Panicum miliaceum</name>
    <name type="common">Proso millet</name>
    <name type="synonym">Broomcorn millet</name>
    <dbReference type="NCBI Taxonomy" id="4540"/>
    <lineage>
        <taxon>Eukaryota</taxon>
        <taxon>Viridiplantae</taxon>
        <taxon>Streptophyta</taxon>
        <taxon>Embryophyta</taxon>
        <taxon>Tracheophyta</taxon>
        <taxon>Spermatophyta</taxon>
        <taxon>Magnoliopsida</taxon>
        <taxon>Liliopsida</taxon>
        <taxon>Poales</taxon>
        <taxon>Poaceae</taxon>
        <taxon>PACMAD clade</taxon>
        <taxon>Panicoideae</taxon>
        <taxon>Panicodae</taxon>
        <taxon>Paniceae</taxon>
        <taxon>Panicinae</taxon>
        <taxon>Panicum</taxon>
        <taxon>Panicum sect. Panicum</taxon>
    </lineage>
</organism>
<dbReference type="InterPro" id="IPR040338">
    <property type="entry name" value="At1g67623-like"/>
</dbReference>